<keyword evidence="6" id="KW-1185">Reference proteome</keyword>
<proteinExistence type="predicted"/>
<name>A0AAD4TDE9_9MAGN</name>
<gene>
    <name evidence="5" type="ORF">MKW98_006084</name>
</gene>
<feature type="region of interest" description="Disordered" evidence="2">
    <location>
        <begin position="96"/>
        <end position="150"/>
    </location>
</feature>
<dbReference type="PANTHER" id="PTHR46481">
    <property type="entry name" value="ZINC FINGER BED DOMAIN-CONTAINING PROTEIN 4"/>
    <property type="match status" value="1"/>
</dbReference>
<comment type="caution">
    <text evidence="5">The sequence shown here is derived from an EMBL/GenBank/DDBJ whole genome shotgun (WGS) entry which is preliminary data.</text>
</comment>
<dbReference type="InterPro" id="IPR008906">
    <property type="entry name" value="HATC_C_dom"/>
</dbReference>
<evidence type="ECO:0000313" key="5">
    <source>
        <dbReference type="EMBL" id="KAI3955724.1"/>
    </source>
</evidence>
<dbReference type="InterPro" id="IPR052035">
    <property type="entry name" value="ZnF_BED_domain_contain"/>
</dbReference>
<dbReference type="GO" id="GO:0046983">
    <property type="term" value="F:protein dimerization activity"/>
    <property type="evidence" value="ECO:0007669"/>
    <property type="project" value="InterPro"/>
</dbReference>
<dbReference type="EMBL" id="JAJJMB010001716">
    <property type="protein sequence ID" value="KAI3955724.1"/>
    <property type="molecule type" value="Genomic_DNA"/>
</dbReference>
<evidence type="ECO:0000259" key="3">
    <source>
        <dbReference type="Pfam" id="PF05699"/>
    </source>
</evidence>
<dbReference type="Proteomes" id="UP001202328">
    <property type="component" value="Unassembled WGS sequence"/>
</dbReference>
<protein>
    <recommendedName>
        <fullName evidence="7">BED-type domain-containing protein</fullName>
    </recommendedName>
</protein>
<dbReference type="SMART" id="SM00614">
    <property type="entry name" value="ZnF_BED"/>
    <property type="match status" value="2"/>
</dbReference>
<feature type="region of interest" description="Disordered" evidence="2">
    <location>
        <begin position="352"/>
        <end position="379"/>
    </location>
</feature>
<evidence type="ECO:0000259" key="4">
    <source>
        <dbReference type="Pfam" id="PF14372"/>
    </source>
</evidence>
<dbReference type="GO" id="GO:0003677">
    <property type="term" value="F:DNA binding"/>
    <property type="evidence" value="ECO:0007669"/>
    <property type="project" value="UniProtKB-KW"/>
</dbReference>
<dbReference type="Pfam" id="PF05699">
    <property type="entry name" value="Dimer_Tnp_hAT"/>
    <property type="match status" value="1"/>
</dbReference>
<organism evidence="5 6">
    <name type="scientific">Papaver atlanticum</name>
    <dbReference type="NCBI Taxonomy" id="357466"/>
    <lineage>
        <taxon>Eukaryota</taxon>
        <taxon>Viridiplantae</taxon>
        <taxon>Streptophyta</taxon>
        <taxon>Embryophyta</taxon>
        <taxon>Tracheophyta</taxon>
        <taxon>Spermatophyta</taxon>
        <taxon>Magnoliopsida</taxon>
        <taxon>Ranunculales</taxon>
        <taxon>Papaveraceae</taxon>
        <taxon>Papaveroideae</taxon>
        <taxon>Papaver</taxon>
    </lineage>
</organism>
<dbReference type="PANTHER" id="PTHR46481:SF7">
    <property type="entry name" value="ZINC FINGER BED DOMAIN-CONTAINING PROTEIN RICESLEEPER 2-LIKE"/>
    <property type="match status" value="1"/>
</dbReference>
<evidence type="ECO:0000313" key="6">
    <source>
        <dbReference type="Proteomes" id="UP001202328"/>
    </source>
</evidence>
<feature type="compositionally biased region" description="Polar residues" evidence="2">
    <location>
        <begin position="108"/>
        <end position="118"/>
    </location>
</feature>
<dbReference type="InterPro" id="IPR012337">
    <property type="entry name" value="RNaseH-like_sf"/>
</dbReference>
<dbReference type="AlphaFoldDB" id="A0AAD4TDE9"/>
<evidence type="ECO:0000256" key="1">
    <source>
        <dbReference type="ARBA" id="ARBA00023125"/>
    </source>
</evidence>
<reference evidence="5" key="1">
    <citation type="submission" date="2022-04" db="EMBL/GenBank/DDBJ databases">
        <title>A functionally conserved STORR gene fusion in Papaver species that diverged 16.8 million years ago.</title>
        <authorList>
            <person name="Catania T."/>
        </authorList>
    </citation>
    <scope>NUCLEOTIDE SEQUENCE</scope>
    <source>
        <strain evidence="5">S-188037</strain>
    </source>
</reference>
<dbReference type="Pfam" id="PF14372">
    <property type="entry name" value="hAT-like_RNase-H"/>
    <property type="match status" value="1"/>
</dbReference>
<evidence type="ECO:0000256" key="2">
    <source>
        <dbReference type="SAM" id="MobiDB-lite"/>
    </source>
</evidence>
<keyword evidence="1" id="KW-0238">DNA-binding</keyword>
<feature type="non-terminal residue" evidence="5">
    <location>
        <position position="942"/>
    </location>
</feature>
<feature type="domain" description="HAT C-terminal dimerisation" evidence="3">
    <location>
        <begin position="848"/>
        <end position="927"/>
    </location>
</feature>
<feature type="domain" description="hAT-like transposase RNase-H fold" evidence="4">
    <location>
        <begin position="733"/>
        <end position="816"/>
    </location>
</feature>
<dbReference type="InterPro" id="IPR025525">
    <property type="entry name" value="hAT-like_transposase_RNase-H"/>
</dbReference>
<feature type="compositionally biased region" description="Polar residues" evidence="2">
    <location>
        <begin position="134"/>
        <end position="149"/>
    </location>
</feature>
<accession>A0AAD4TDE9</accession>
<dbReference type="SUPFAM" id="SSF53098">
    <property type="entry name" value="Ribonuclease H-like"/>
    <property type="match status" value="1"/>
</dbReference>
<evidence type="ECO:0008006" key="7">
    <source>
        <dbReference type="Google" id="ProtNLM"/>
    </source>
</evidence>
<sequence length="942" mass="106026">RSSLASNTSWTLSDLEEEGLVVFCTSFQHSTFQSELYEWRVISERQSQGETDAQRREDQLQQRRILDKLKRSLMTEEEKEAVREKRRNAYLRRKVGRGGDGKKVVNEAETSAGQSHQGATRKADNTPCIGSTGGSEVSNLPQSPRVSEQVQHRVDEKIGAGMSTDMEPNNMTETVKVVERASLYLMFFHTAPDEKSRSCKLCNQSYPIKTAYGNLGRHLKYRHPGYDKTGDAVSSPLPQPITAVSERADKMGGDIPSLLPQLMITVTESAEKKGDAVPSPSPQLVTSTKTANTMNDAISSPLLPCVTTVWKRDQSQVKRSSKINSELESYMEPQNMMEVTVDEPENVGLGLSEKGRGTPGAKSSNNSVMSFFEETPDGKSRSCKFCNQSYSIATVPDNLQKHLTCYHPGYENDNMDGVFSNPPPEFITTPLKSSTVDLDLNWLLLRWLIGESLPPSTLRDKWLSNSFKFINNFAVRFWSLERFQSVILHGFRSMQEDVKASLELVNSKISLTLDFWTSNEQIFYMSVTGHWIDESWSLHKVLLDISRIPYPCAGSDIYHTIVKVLKMYNIGNKILSCTHDNSQQAAHACHTLKEYLVGGNSIAFCYIPCAARTLNLILEDGLRNAKPVIFKIREFVLEMKTSLEISSDFKQATSAYREGSWEFPIDISTRWSGNYAMLDMAHRASKSMDAVIRNHEESLACSSMLLNPTEKVAVSIMHQYLAPFHQITSSICTTKDPAVGLVSSLMDDVVKMVASFMDSCDTPDWLKTGAEDMAKKGRSYNSQVHNICTYMAAILDPRIKGEFIPENLSSESYLEEARNYFMKNYTNAHCPTQAKGYSAQDMTIYTDELSQYLSEPPSPTTDVLDWWKENSSRYPQLSVMARDFLVIQPTSVSPSKVFSGIGDEIDKQRVCLPYASTQPVLCLREWIESGFKLKYRLEEVDF</sequence>
<feature type="compositionally biased region" description="Basic and acidic residues" evidence="2">
    <location>
        <begin position="97"/>
        <end position="106"/>
    </location>
</feature>